<name>A0A0F9DUS2_9ZZZZ</name>
<feature type="non-terminal residue" evidence="1">
    <location>
        <position position="1"/>
    </location>
</feature>
<sequence>DWGYREIDLRRAYFSSFIPIKGTPLESKQAASLEREHRLYQTDWLLRIYQYNLKDLREIIMDNGNLPRGDPKIHLAHHYFNDHNLVDPNQASYQELLRVPGIGPISAKRIINLQSKKFIFKRRQDLQAVGVVLKRADPYIVLNGQNQTTLNNFIELYN</sequence>
<dbReference type="SUPFAM" id="SSF47781">
    <property type="entry name" value="RuvA domain 2-like"/>
    <property type="match status" value="1"/>
</dbReference>
<accession>A0A0F9DUS2</accession>
<proteinExistence type="predicted"/>
<dbReference type="Gene3D" id="1.10.150.320">
    <property type="entry name" value="Photosystem II 12 kDa extrinsic protein"/>
    <property type="match status" value="1"/>
</dbReference>
<evidence type="ECO:0000313" key="1">
    <source>
        <dbReference type="EMBL" id="KKL65484.1"/>
    </source>
</evidence>
<comment type="caution">
    <text evidence="1">The sequence shown here is derived from an EMBL/GenBank/DDBJ whole genome shotgun (WGS) entry which is preliminary data.</text>
</comment>
<evidence type="ECO:0008006" key="2">
    <source>
        <dbReference type="Google" id="ProtNLM"/>
    </source>
</evidence>
<dbReference type="InterPro" id="IPR010994">
    <property type="entry name" value="RuvA_2-like"/>
</dbReference>
<dbReference type="AlphaFoldDB" id="A0A0F9DUS2"/>
<dbReference type="EMBL" id="LAZR01027515">
    <property type="protein sequence ID" value="KKL65484.1"/>
    <property type="molecule type" value="Genomic_DNA"/>
</dbReference>
<protein>
    <recommendedName>
        <fullName evidence="2">Helix-hairpin-helix DNA-binding motif class 1 domain-containing protein</fullName>
    </recommendedName>
</protein>
<gene>
    <name evidence="1" type="ORF">LCGC14_2154540</name>
</gene>
<reference evidence="1" key="1">
    <citation type="journal article" date="2015" name="Nature">
        <title>Complex archaea that bridge the gap between prokaryotes and eukaryotes.</title>
        <authorList>
            <person name="Spang A."/>
            <person name="Saw J.H."/>
            <person name="Jorgensen S.L."/>
            <person name="Zaremba-Niedzwiedzka K."/>
            <person name="Martijn J."/>
            <person name="Lind A.E."/>
            <person name="van Eijk R."/>
            <person name="Schleper C."/>
            <person name="Guy L."/>
            <person name="Ettema T.J."/>
        </authorList>
    </citation>
    <scope>NUCLEOTIDE SEQUENCE</scope>
</reference>
<organism evidence="1">
    <name type="scientific">marine sediment metagenome</name>
    <dbReference type="NCBI Taxonomy" id="412755"/>
    <lineage>
        <taxon>unclassified sequences</taxon>
        <taxon>metagenomes</taxon>
        <taxon>ecological metagenomes</taxon>
    </lineage>
</organism>
<dbReference type="Pfam" id="PF12836">
    <property type="entry name" value="HHH_3"/>
    <property type="match status" value="1"/>
</dbReference>